<evidence type="ECO:0000313" key="3">
    <source>
        <dbReference type="EMBL" id="PEQ08004.1"/>
    </source>
</evidence>
<dbReference type="InterPro" id="IPR029058">
    <property type="entry name" value="AB_hydrolase_fold"/>
</dbReference>
<evidence type="ECO:0000313" key="4">
    <source>
        <dbReference type="Proteomes" id="UP000220078"/>
    </source>
</evidence>
<name>A0A2A8HG87_9BACI</name>
<dbReference type="EMBL" id="NUAP01000051">
    <property type="protein sequence ID" value="PEN85205.1"/>
    <property type="molecule type" value="Genomic_DNA"/>
</dbReference>
<organism evidence="3 5">
    <name type="scientific">Bacillus toyonensis</name>
    <dbReference type="NCBI Taxonomy" id="155322"/>
    <lineage>
        <taxon>Bacteria</taxon>
        <taxon>Bacillati</taxon>
        <taxon>Bacillota</taxon>
        <taxon>Bacilli</taxon>
        <taxon>Bacillales</taxon>
        <taxon>Bacillaceae</taxon>
        <taxon>Bacillus</taxon>
        <taxon>Bacillus cereus group</taxon>
    </lineage>
</organism>
<protein>
    <recommendedName>
        <fullName evidence="1">Dienelactone hydrolase domain-containing protein</fullName>
    </recommendedName>
</protein>
<feature type="domain" description="Dienelactone hydrolase" evidence="1">
    <location>
        <begin position="3"/>
        <end position="194"/>
    </location>
</feature>
<dbReference type="InterPro" id="IPR051049">
    <property type="entry name" value="Dienelactone_hydrolase-like"/>
</dbReference>
<dbReference type="PANTHER" id="PTHR46623:SF6">
    <property type="entry name" value="ALPHA_BETA-HYDROLASES SUPERFAMILY PROTEIN"/>
    <property type="match status" value="1"/>
</dbReference>
<dbReference type="PANTHER" id="PTHR46623">
    <property type="entry name" value="CARBOXYMETHYLENEBUTENOLIDASE-RELATED"/>
    <property type="match status" value="1"/>
</dbReference>
<sequence length="197" mass="22714">MKKKLALVVSHEIYGVNDHMHHVIDHFTSSQIDVFCPNLLQLQQAFHYNNEEKAYQYFMNRIGFDGGKKQIEELIHSLSNRYTHIGLIGFSVGATISWLCSNNPKLDFIIGCYGSRIRDYVHMKPACATLLIFPEKEISFSVSSLTKTLQQQDNPLLEIKQLQGEHGFLNPYTEKYNEHSTKQVYNLIDSFLMKALL</sequence>
<dbReference type="GO" id="GO:0016787">
    <property type="term" value="F:hydrolase activity"/>
    <property type="evidence" value="ECO:0007669"/>
    <property type="project" value="InterPro"/>
</dbReference>
<dbReference type="AlphaFoldDB" id="A0A2A8HG87"/>
<dbReference type="Proteomes" id="UP000220078">
    <property type="component" value="Unassembled WGS sequence"/>
</dbReference>
<dbReference type="Gene3D" id="3.40.50.1820">
    <property type="entry name" value="alpha/beta hydrolase"/>
    <property type="match status" value="1"/>
</dbReference>
<dbReference type="EMBL" id="NUBY01000043">
    <property type="protein sequence ID" value="PEQ08004.1"/>
    <property type="molecule type" value="Genomic_DNA"/>
</dbReference>
<evidence type="ECO:0000313" key="5">
    <source>
        <dbReference type="Proteomes" id="UP000220841"/>
    </source>
</evidence>
<comment type="caution">
    <text evidence="3">The sequence shown here is derived from an EMBL/GenBank/DDBJ whole genome shotgun (WGS) entry which is preliminary data.</text>
</comment>
<dbReference type="InterPro" id="IPR002925">
    <property type="entry name" value="Dienelactn_hydro"/>
</dbReference>
<evidence type="ECO:0000259" key="1">
    <source>
        <dbReference type="Pfam" id="PF01738"/>
    </source>
</evidence>
<dbReference type="RefSeq" id="WP_033663245.1">
    <property type="nucleotide sequence ID" value="NZ_JBEUTG010000013.1"/>
</dbReference>
<dbReference type="SUPFAM" id="SSF53474">
    <property type="entry name" value="alpha/beta-Hydrolases"/>
    <property type="match status" value="1"/>
</dbReference>
<evidence type="ECO:0000313" key="2">
    <source>
        <dbReference type="EMBL" id="PEN85205.1"/>
    </source>
</evidence>
<accession>A0A2A8HG87</accession>
<gene>
    <name evidence="2" type="ORF">CN551_26790</name>
    <name evidence="3" type="ORF">CN585_11970</name>
</gene>
<dbReference type="Pfam" id="PF01738">
    <property type="entry name" value="DLH"/>
    <property type="match status" value="1"/>
</dbReference>
<reference evidence="2 4" key="2">
    <citation type="submission" date="2017-09" db="EMBL/GenBank/DDBJ databases">
        <title>Large-scale bioinformatics analysis of Bacillus genomes uncovers conserved roles of natural products in bacterial physiology.</title>
        <authorList>
            <consortium name="Agbiome Team Llc"/>
            <person name="Bleich R.M."/>
            <person name="Kirk G.J."/>
            <person name="Santa Maria K.C."/>
            <person name="Allen S.E."/>
            <person name="Farag S."/>
            <person name="Shank E.A."/>
            <person name="Bowers A."/>
        </authorList>
    </citation>
    <scope>NUCLEOTIDE SEQUENCE [LARGE SCALE GENOMIC DNA]</scope>
    <source>
        <strain evidence="2 4">AFS027629</strain>
    </source>
</reference>
<proteinExistence type="predicted"/>
<dbReference type="Proteomes" id="UP000220841">
    <property type="component" value="Unassembled WGS sequence"/>
</dbReference>
<reference evidence="3 5" key="1">
    <citation type="submission" date="2017-09" db="EMBL/GenBank/DDBJ databases">
        <title>Large-scale bioinformatics analysis of Bacillus genomes uncovers conserved roles of natural products in bacterial physiology.</title>
        <authorList>
            <consortium name="Agbiome Team Llc"/>
            <person name="Bleich R.M."/>
            <person name="Grubbs K.J."/>
            <person name="Santa Maria K.C."/>
            <person name="Allen S.E."/>
            <person name="Farag S."/>
            <person name="Shank E.A."/>
            <person name="Bowers A."/>
        </authorList>
    </citation>
    <scope>NUCLEOTIDE SEQUENCE [LARGE SCALE GENOMIC DNA]</scope>
    <source>
        <strain evidence="3 5">AFS021349</strain>
    </source>
</reference>